<dbReference type="RefSeq" id="XP_047780520.1">
    <property type="nucleotide sequence ID" value="XM_047923351.1"/>
</dbReference>
<feature type="compositionally biased region" description="Basic and acidic residues" evidence="1">
    <location>
        <begin position="116"/>
        <end position="125"/>
    </location>
</feature>
<name>A0ABQ8KL18_9APHY</name>
<dbReference type="GeneID" id="72004083"/>
<feature type="region of interest" description="Disordered" evidence="1">
    <location>
        <begin position="93"/>
        <end position="155"/>
    </location>
</feature>
<feature type="region of interest" description="Disordered" evidence="1">
    <location>
        <begin position="49"/>
        <end position="72"/>
    </location>
</feature>
<accession>A0ABQ8KL18</accession>
<comment type="caution">
    <text evidence="2">The sequence shown here is derived from an EMBL/GenBank/DDBJ whole genome shotgun (WGS) entry which is preliminary data.</text>
</comment>
<dbReference type="EMBL" id="JADCUA010000007">
    <property type="protein sequence ID" value="KAH9838605.1"/>
    <property type="molecule type" value="Genomic_DNA"/>
</dbReference>
<feature type="compositionally biased region" description="Basic residues" evidence="1">
    <location>
        <begin position="98"/>
        <end position="108"/>
    </location>
</feature>
<feature type="compositionally biased region" description="Basic residues" evidence="1">
    <location>
        <begin position="143"/>
        <end position="153"/>
    </location>
</feature>
<reference evidence="2 3" key="1">
    <citation type="journal article" date="2021" name="Environ. Microbiol.">
        <title>Gene family expansions and transcriptome signatures uncover fungal adaptations to wood decay.</title>
        <authorList>
            <person name="Hage H."/>
            <person name="Miyauchi S."/>
            <person name="Viragh M."/>
            <person name="Drula E."/>
            <person name="Min B."/>
            <person name="Chaduli D."/>
            <person name="Navarro D."/>
            <person name="Favel A."/>
            <person name="Norest M."/>
            <person name="Lesage-Meessen L."/>
            <person name="Balint B."/>
            <person name="Merenyi Z."/>
            <person name="de Eugenio L."/>
            <person name="Morin E."/>
            <person name="Martinez A.T."/>
            <person name="Baldrian P."/>
            <person name="Stursova M."/>
            <person name="Martinez M.J."/>
            <person name="Novotny C."/>
            <person name="Magnuson J.K."/>
            <person name="Spatafora J.W."/>
            <person name="Maurice S."/>
            <person name="Pangilinan J."/>
            <person name="Andreopoulos W."/>
            <person name="LaButti K."/>
            <person name="Hundley H."/>
            <person name="Na H."/>
            <person name="Kuo A."/>
            <person name="Barry K."/>
            <person name="Lipzen A."/>
            <person name="Henrissat B."/>
            <person name="Riley R."/>
            <person name="Ahrendt S."/>
            <person name="Nagy L.G."/>
            <person name="Grigoriev I.V."/>
            <person name="Martin F."/>
            <person name="Rosso M.N."/>
        </authorList>
    </citation>
    <scope>NUCLEOTIDE SEQUENCE [LARGE SCALE GENOMIC DNA]</scope>
    <source>
        <strain evidence="2 3">CIRM-BRFM 1785</strain>
    </source>
</reference>
<feature type="compositionally biased region" description="Polar residues" evidence="1">
    <location>
        <begin position="532"/>
        <end position="547"/>
    </location>
</feature>
<feature type="region of interest" description="Disordered" evidence="1">
    <location>
        <begin position="189"/>
        <end position="233"/>
    </location>
</feature>
<feature type="region of interest" description="Disordered" evidence="1">
    <location>
        <begin position="314"/>
        <end position="340"/>
    </location>
</feature>
<sequence>MAFTYAPDFVIKRKRRGLPETHPLHQSFTTAVQGECGQDVPGWTVLQDDTSDRDEVTAPNDGTCVQRPTEPMTDQDLRALTVEDFLRWSVRTPPAKRYGGRKQRRAKQQSRLPGTSEHHPGDDAPRFSGNGVEDSAKAPSSKMARKQRARKPKSLASCTFTTAALSHGPTTQIGPHTGGRVPLTFVDVDEDIPPQPASKKGRLVDPRKSIAFLDMPSPPPVSTRSETRPTLRPSRRPITKWMLRTADVRNASRGHKVSHGRAPPYSPTVTDRDQARCTVFPFALVPLEEHEASLQSKKRQLDVPAELSGAACRKTVREEEEPPWDAPRPAVTVTPVPPRQVHNQVRPNGRYPGKPVHGQVPLAPPDIIARSPRSRFGQSASSEDPRQLLYAQDGFDAAAIAMSGESSDAVQDTSTSTATSTYPDCPNRAGTCNSLADRPDRAAAVVGSSNPTNTATLAVTSDACAVTFSSTRSLGDTGAIGTLALTTDDIPVEKSVRLRPLASYLDSLRETARAATQLQSAANQEECGLSAKSRSTKSVGQLLQNGGPSVADRSARYRDLRSQTTMDRNARGSPAPYARTEATREHHSRRAIRPRPVRVQGGKSSPRFLAYNHTERFGSPMLLAAEGDMNELVGDEEYDSMLTSNLDLFSGYRGG</sequence>
<feature type="compositionally biased region" description="Basic residues" evidence="1">
    <location>
        <begin position="586"/>
        <end position="596"/>
    </location>
</feature>
<organism evidence="2 3">
    <name type="scientific">Rhodofomes roseus</name>
    <dbReference type="NCBI Taxonomy" id="34475"/>
    <lineage>
        <taxon>Eukaryota</taxon>
        <taxon>Fungi</taxon>
        <taxon>Dikarya</taxon>
        <taxon>Basidiomycota</taxon>
        <taxon>Agaricomycotina</taxon>
        <taxon>Agaricomycetes</taxon>
        <taxon>Polyporales</taxon>
        <taxon>Rhodofomes</taxon>
    </lineage>
</organism>
<protein>
    <submittedName>
        <fullName evidence="2">Uncharacterized protein</fullName>
    </submittedName>
</protein>
<feature type="region of interest" description="Disordered" evidence="1">
    <location>
        <begin position="251"/>
        <end position="270"/>
    </location>
</feature>
<feature type="region of interest" description="Disordered" evidence="1">
    <location>
        <begin position="522"/>
        <end position="605"/>
    </location>
</feature>
<proteinExistence type="predicted"/>
<keyword evidence="3" id="KW-1185">Reference proteome</keyword>
<dbReference type="Proteomes" id="UP000814176">
    <property type="component" value="Unassembled WGS sequence"/>
</dbReference>
<gene>
    <name evidence="2" type="ORF">C8Q71DRAFT_752046</name>
</gene>
<evidence type="ECO:0000256" key="1">
    <source>
        <dbReference type="SAM" id="MobiDB-lite"/>
    </source>
</evidence>
<evidence type="ECO:0000313" key="2">
    <source>
        <dbReference type="EMBL" id="KAH9838605.1"/>
    </source>
</evidence>
<evidence type="ECO:0000313" key="3">
    <source>
        <dbReference type="Proteomes" id="UP000814176"/>
    </source>
</evidence>